<evidence type="ECO:0000313" key="1">
    <source>
        <dbReference type="EMBL" id="TDC22162.1"/>
    </source>
</evidence>
<comment type="caution">
    <text evidence="1">The sequence shown here is derived from an EMBL/GenBank/DDBJ whole genome shotgun (WGS) entry which is preliminary data.</text>
</comment>
<dbReference type="Proteomes" id="UP000295075">
    <property type="component" value="Unassembled WGS sequence"/>
</dbReference>
<evidence type="ECO:0000313" key="2">
    <source>
        <dbReference type="Proteomes" id="UP000295075"/>
    </source>
</evidence>
<gene>
    <name evidence="1" type="ORF">E1261_31730</name>
</gene>
<dbReference type="EMBL" id="SMKA01000198">
    <property type="protein sequence ID" value="TDC22162.1"/>
    <property type="molecule type" value="Genomic_DNA"/>
</dbReference>
<accession>A0A4R4PJG3</accession>
<keyword evidence="2" id="KW-1185">Reference proteome</keyword>
<reference evidence="1 2" key="1">
    <citation type="submission" date="2019-03" db="EMBL/GenBank/DDBJ databases">
        <title>Draft genome sequences of novel Actinobacteria.</title>
        <authorList>
            <person name="Sahin N."/>
            <person name="Ay H."/>
            <person name="Saygin H."/>
        </authorList>
    </citation>
    <scope>NUCLEOTIDE SEQUENCE [LARGE SCALE GENOMIC DNA]</scope>
    <source>
        <strain evidence="1 2">JCM 30547</strain>
    </source>
</reference>
<sequence length="123" mass="13082">MLEVTIEDYETITGTQVPAATEPMVQARLGVIATLVWAYLGTQAEAIDAAYHNVLVYLTVMKAFRADAVPVGIRSESVGSTSVSYADGFGDPLTLTVDERAVLDGLLGRPARRTVASVIVRLG</sequence>
<organism evidence="1 2">
    <name type="scientific">Kribbella albertanoniae</name>
    <dbReference type="NCBI Taxonomy" id="1266829"/>
    <lineage>
        <taxon>Bacteria</taxon>
        <taxon>Bacillati</taxon>
        <taxon>Actinomycetota</taxon>
        <taxon>Actinomycetes</taxon>
        <taxon>Propionibacteriales</taxon>
        <taxon>Kribbellaceae</taxon>
        <taxon>Kribbella</taxon>
    </lineage>
</organism>
<dbReference type="RefSeq" id="WP_132413087.1">
    <property type="nucleotide sequence ID" value="NZ_SMKA01000198.1"/>
</dbReference>
<name>A0A4R4PJG3_9ACTN</name>
<dbReference type="AlphaFoldDB" id="A0A4R4PJG3"/>
<proteinExistence type="predicted"/>
<protein>
    <submittedName>
        <fullName evidence="1">Uncharacterized protein</fullName>
    </submittedName>
</protein>